<sequence length="112" mass="13150">MVLLEIISRRRHYDFLTETVGSNEWYFPKWAYEKIYVERRIEDILDQRIIQAEAYGDAKSVAMVERMVTTAIWCLQDCAEMRPSMGKVIKMLEGTVDITEPAKPIIFCIEEI</sequence>
<accession>A0A0A9BAB3</accession>
<evidence type="ECO:0000256" key="5">
    <source>
        <dbReference type="ARBA" id="ARBA00023136"/>
    </source>
</evidence>
<keyword evidence="3" id="KW-0732">Signal</keyword>
<evidence type="ECO:0000256" key="1">
    <source>
        <dbReference type="ARBA" id="ARBA00004167"/>
    </source>
</evidence>
<protein>
    <submittedName>
        <fullName evidence="6">Uncharacterized protein</fullName>
    </submittedName>
</protein>
<evidence type="ECO:0000256" key="2">
    <source>
        <dbReference type="ARBA" id="ARBA00022692"/>
    </source>
</evidence>
<comment type="subcellular location">
    <subcellularLocation>
        <location evidence="1">Membrane</location>
        <topology evidence="1">Single-pass membrane protein</topology>
    </subcellularLocation>
</comment>
<reference evidence="6" key="2">
    <citation type="journal article" date="2015" name="Data Brief">
        <title>Shoot transcriptome of the giant reed, Arundo donax.</title>
        <authorList>
            <person name="Barrero R.A."/>
            <person name="Guerrero F.D."/>
            <person name="Moolhuijzen P."/>
            <person name="Goolsby J.A."/>
            <person name="Tidwell J."/>
            <person name="Bellgard S.E."/>
            <person name="Bellgard M.I."/>
        </authorList>
    </citation>
    <scope>NUCLEOTIDE SEQUENCE</scope>
    <source>
        <tissue evidence="6">Shoot tissue taken approximately 20 cm above the soil surface</tissue>
    </source>
</reference>
<dbReference type="EMBL" id="GBRH01239770">
    <property type="protein sequence ID" value="JAD58125.1"/>
    <property type="molecule type" value="Transcribed_RNA"/>
</dbReference>
<keyword evidence="5" id="KW-0472">Membrane</keyword>
<organism evidence="6">
    <name type="scientific">Arundo donax</name>
    <name type="common">Giant reed</name>
    <name type="synonym">Donax arundinaceus</name>
    <dbReference type="NCBI Taxonomy" id="35708"/>
    <lineage>
        <taxon>Eukaryota</taxon>
        <taxon>Viridiplantae</taxon>
        <taxon>Streptophyta</taxon>
        <taxon>Embryophyta</taxon>
        <taxon>Tracheophyta</taxon>
        <taxon>Spermatophyta</taxon>
        <taxon>Magnoliopsida</taxon>
        <taxon>Liliopsida</taxon>
        <taxon>Poales</taxon>
        <taxon>Poaceae</taxon>
        <taxon>PACMAD clade</taxon>
        <taxon>Arundinoideae</taxon>
        <taxon>Arundineae</taxon>
        <taxon>Arundo</taxon>
    </lineage>
</organism>
<reference evidence="6" key="1">
    <citation type="submission" date="2014-09" db="EMBL/GenBank/DDBJ databases">
        <authorList>
            <person name="Magalhaes I.L.F."/>
            <person name="Oliveira U."/>
            <person name="Santos F.R."/>
            <person name="Vidigal T.H.D.A."/>
            <person name="Brescovit A.D."/>
            <person name="Santos A.J."/>
        </authorList>
    </citation>
    <scope>NUCLEOTIDE SEQUENCE</scope>
    <source>
        <tissue evidence="6">Shoot tissue taken approximately 20 cm above the soil surface</tissue>
    </source>
</reference>
<dbReference type="GO" id="GO:0016020">
    <property type="term" value="C:membrane"/>
    <property type="evidence" value="ECO:0007669"/>
    <property type="project" value="UniProtKB-SubCell"/>
</dbReference>
<name>A0A0A9BAB3_ARUDO</name>
<keyword evidence="4" id="KW-1133">Transmembrane helix</keyword>
<evidence type="ECO:0000256" key="4">
    <source>
        <dbReference type="ARBA" id="ARBA00022989"/>
    </source>
</evidence>
<evidence type="ECO:0000313" key="6">
    <source>
        <dbReference type="EMBL" id="JAD58125.1"/>
    </source>
</evidence>
<proteinExistence type="predicted"/>
<dbReference type="Gene3D" id="1.10.510.10">
    <property type="entry name" value="Transferase(Phosphotransferase) domain 1"/>
    <property type="match status" value="1"/>
</dbReference>
<evidence type="ECO:0000256" key="3">
    <source>
        <dbReference type="ARBA" id="ARBA00022729"/>
    </source>
</evidence>
<dbReference type="PANTHER" id="PTHR47974:SF6">
    <property type="entry name" value="NON-SPECIFIC SERINE_THREONINE PROTEIN KINASE"/>
    <property type="match status" value="1"/>
</dbReference>
<keyword evidence="2" id="KW-0812">Transmembrane</keyword>
<dbReference type="AlphaFoldDB" id="A0A0A9BAB3"/>
<dbReference type="PANTHER" id="PTHR47974">
    <property type="entry name" value="OS07G0415500 PROTEIN"/>
    <property type="match status" value="1"/>
</dbReference>